<dbReference type="SUPFAM" id="SSF54285">
    <property type="entry name" value="MoaD/ThiS"/>
    <property type="match status" value="1"/>
</dbReference>
<dbReference type="CDD" id="cd00565">
    <property type="entry name" value="Ubl_ThiS"/>
    <property type="match status" value="1"/>
</dbReference>
<dbReference type="HOGENOM" id="CLU_174611_3_3_9"/>
<keyword evidence="2" id="KW-1185">Reference proteome</keyword>
<dbReference type="PANTHER" id="PTHR34472">
    <property type="entry name" value="SULFUR CARRIER PROTEIN THIS"/>
    <property type="match status" value="1"/>
</dbReference>
<dbReference type="InterPro" id="IPR012675">
    <property type="entry name" value="Beta-grasp_dom_sf"/>
</dbReference>
<dbReference type="eggNOG" id="COG2104">
    <property type="taxonomic scope" value="Bacteria"/>
</dbReference>
<sequence>MKVILNGAEEKLEEEIALLDFLTTKELELERLVIEYNQEVIQQEEWANVTLKNGDQLEILRFVGGG</sequence>
<dbReference type="Gene3D" id="3.10.20.30">
    <property type="match status" value="1"/>
</dbReference>
<dbReference type="Proteomes" id="UP000010880">
    <property type="component" value="Chromosome"/>
</dbReference>
<dbReference type="InterPro" id="IPR010035">
    <property type="entry name" value="Thi_S"/>
</dbReference>
<evidence type="ECO:0000313" key="2">
    <source>
        <dbReference type="Proteomes" id="UP000010880"/>
    </source>
</evidence>
<dbReference type="EMBL" id="CP003359">
    <property type="protein sequence ID" value="AGB41251.1"/>
    <property type="molecule type" value="Genomic_DNA"/>
</dbReference>
<dbReference type="InterPro" id="IPR003749">
    <property type="entry name" value="ThiS/MoaD-like"/>
</dbReference>
<dbReference type="PANTHER" id="PTHR34472:SF1">
    <property type="entry name" value="SULFUR CARRIER PROTEIN THIS"/>
    <property type="match status" value="1"/>
</dbReference>
<dbReference type="KEGG" id="hhl:Halha_1306"/>
<evidence type="ECO:0000313" key="1">
    <source>
        <dbReference type="EMBL" id="AGB41251.1"/>
    </source>
</evidence>
<gene>
    <name evidence="1" type="ordered locus">Halha_1306</name>
</gene>
<accession>L0K8A3</accession>
<protein>
    <submittedName>
        <fullName evidence="1">Thiamine biosynthesis protein ThiS</fullName>
    </submittedName>
</protein>
<proteinExistence type="predicted"/>
<dbReference type="AlphaFoldDB" id="L0K8A3"/>
<dbReference type="InterPro" id="IPR016155">
    <property type="entry name" value="Mopterin_synth/thiamin_S_b"/>
</dbReference>
<organism evidence="1 2">
    <name type="scientific">Halobacteroides halobius (strain ATCC 35273 / DSM 5150 / MD-1)</name>
    <dbReference type="NCBI Taxonomy" id="748449"/>
    <lineage>
        <taxon>Bacteria</taxon>
        <taxon>Bacillati</taxon>
        <taxon>Bacillota</taxon>
        <taxon>Clostridia</taxon>
        <taxon>Halanaerobiales</taxon>
        <taxon>Halobacteroidaceae</taxon>
        <taxon>Halobacteroides</taxon>
    </lineage>
</organism>
<dbReference type="STRING" id="748449.Halha_1306"/>
<dbReference type="RefSeq" id="WP_015326973.1">
    <property type="nucleotide sequence ID" value="NC_019978.1"/>
</dbReference>
<reference evidence="2" key="1">
    <citation type="submission" date="2012-02" db="EMBL/GenBank/DDBJ databases">
        <title>The complete genome of Halobacteroides halobius DSM 5150.</title>
        <authorList>
            <person name="Lucas S."/>
            <person name="Copeland A."/>
            <person name="Lapidus A."/>
            <person name="Glavina del Rio T."/>
            <person name="Dalin E."/>
            <person name="Tice H."/>
            <person name="Bruce D."/>
            <person name="Goodwin L."/>
            <person name="Pitluck S."/>
            <person name="Peters L."/>
            <person name="Mikhailova N."/>
            <person name="Gu W."/>
            <person name="Kyrpides N."/>
            <person name="Mavromatis K."/>
            <person name="Ivanova N."/>
            <person name="Brettin T."/>
            <person name="Detter J.C."/>
            <person name="Han C."/>
            <person name="Larimer F."/>
            <person name="Land M."/>
            <person name="Hauser L."/>
            <person name="Markowitz V."/>
            <person name="Cheng J.-F."/>
            <person name="Hugenholtz P."/>
            <person name="Woyke T."/>
            <person name="Wu D."/>
            <person name="Tindall B."/>
            <person name="Pomrenke H."/>
            <person name="Brambilla E."/>
            <person name="Klenk H.-P."/>
            <person name="Eisen J.A."/>
        </authorList>
    </citation>
    <scope>NUCLEOTIDE SEQUENCE [LARGE SCALE GENOMIC DNA]</scope>
    <source>
        <strain evidence="2">ATCC 35273 / DSM 5150 / MD-1</strain>
    </source>
</reference>
<dbReference type="Pfam" id="PF02597">
    <property type="entry name" value="ThiS"/>
    <property type="match status" value="1"/>
</dbReference>
<dbReference type="OrthoDB" id="9810692at2"/>
<name>L0K8A3_HALHC</name>
<dbReference type="NCBIfam" id="TIGR01683">
    <property type="entry name" value="thiS"/>
    <property type="match status" value="1"/>
</dbReference>